<dbReference type="RefSeq" id="YP_010772466.1">
    <property type="nucleotide sequence ID" value="NC_074644.1"/>
</dbReference>
<reference evidence="1 2" key="1">
    <citation type="journal article" date="2022" name="Nat. Microbiol.">
        <title>Three families of Asgard archaeal viruses identified in metagenome-assembled genomes.</title>
        <authorList>
            <person name="Medvedeva S."/>
            <person name="Sun J."/>
            <person name="Yutin N."/>
            <person name="Koonin E.V."/>
            <person name="Nunoura T."/>
            <person name="Rinke C."/>
            <person name="Krupovic M."/>
        </authorList>
    </citation>
    <scope>NUCLEOTIDE SEQUENCE [LARGE SCALE GENOMIC DNA]</scope>
    <source>
        <strain evidence="1">VerdaV1</strain>
    </source>
</reference>
<organism evidence="1 2">
    <name type="scientific">Lokiarchaeia virus VerdaV1</name>
    <dbReference type="NCBI Taxonomy" id="3070170"/>
    <lineage>
        <taxon>Viruses</taxon>
        <taxon>Duplodnaviria</taxon>
        <taxon>Heunggongvirae</taxon>
        <taxon>Uroviricota</taxon>
        <taxon>Caudoviricetes</taxon>
        <taxon>Verdandiviridae</taxon>
        <taxon>Dolusvirus</taxon>
        <taxon>Dolusvirus shimokitaense</taxon>
    </lineage>
</organism>
<dbReference type="GeneID" id="80402179"/>
<evidence type="ECO:0000313" key="1">
    <source>
        <dbReference type="EMBL" id="BDI54870.1"/>
    </source>
</evidence>
<accession>A0AA35CND5</accession>
<dbReference type="Proteomes" id="UP001162252">
    <property type="component" value="Segment"/>
</dbReference>
<evidence type="ECO:0000313" key="2">
    <source>
        <dbReference type="Proteomes" id="UP001162252"/>
    </source>
</evidence>
<proteinExistence type="predicted"/>
<dbReference type="KEGG" id="vg:80402179"/>
<protein>
    <submittedName>
        <fullName evidence="1">Uncharacterized protein</fullName>
    </submittedName>
</protein>
<dbReference type="EMBL" id="LC711077">
    <property type="protein sequence ID" value="BDI54870.1"/>
    <property type="molecule type" value="Genomic_DNA"/>
</dbReference>
<name>A0AA35CND5_9CAUD</name>
<sequence length="117" mass="13314">MSFSDLDKKLKEKDKPIVEPEPIDNIMYDVSMVRLEKKSIAQGEKIVGKVCAELVSDTDFKRAISRTLKKLFPDQFKGVILHTSDEKLEQQVSEKILNMRACVNEFEGLLEKKGVGE</sequence>
<keyword evidence="2" id="KW-1185">Reference proteome</keyword>